<keyword evidence="3" id="KW-0614">Plasmid</keyword>
<dbReference type="RefSeq" id="WP_013603343.1">
    <property type="nucleotide sequence ID" value="NC_015149.1"/>
</dbReference>
<dbReference type="EMBL" id="AB615353">
    <property type="protein sequence ID" value="BAJ77068.1"/>
    <property type="molecule type" value="Genomic_DNA"/>
</dbReference>
<evidence type="ECO:0000259" key="1">
    <source>
        <dbReference type="Pfam" id="PF08401"/>
    </source>
</evidence>
<organism evidence="3">
    <name type="scientific">Bacillus subtilis subsp. natto</name>
    <dbReference type="NCBI Taxonomy" id="86029"/>
    <lineage>
        <taxon>Bacteria</taxon>
        <taxon>Bacillati</taxon>
        <taxon>Bacillota</taxon>
        <taxon>Bacilli</taxon>
        <taxon>Bacillales</taxon>
        <taxon>Bacillaceae</taxon>
        <taxon>Bacillus</taxon>
    </lineage>
</organism>
<accession>E9RJH3</accession>
<dbReference type="PIRSF" id="PIRSF037112">
    <property type="entry name" value="Antirestriction_ArdC"/>
    <property type="match status" value="1"/>
</dbReference>
<dbReference type="SMR" id="E9RJH3"/>
<dbReference type="InterPro" id="IPR013610">
    <property type="entry name" value="ArdC_N"/>
</dbReference>
<evidence type="ECO:0000313" key="3">
    <source>
        <dbReference type="EMBL" id="BAJ77068.1"/>
    </source>
</evidence>
<protein>
    <submittedName>
        <fullName evidence="3">Antirestriction protein</fullName>
    </submittedName>
</protein>
<dbReference type="AlphaFoldDB" id="E9RJH3"/>
<feature type="domain" description="Polyvalent protein metallopeptidase" evidence="2">
    <location>
        <begin position="146"/>
        <end position="270"/>
    </location>
</feature>
<geneLocation type="plasmid" evidence="3">
    <name>pLS32</name>
</geneLocation>
<dbReference type="Pfam" id="PF08401">
    <property type="entry name" value="ArdcN"/>
    <property type="match status" value="1"/>
</dbReference>
<dbReference type="Pfam" id="PF18818">
    <property type="entry name" value="MPTase-PolyVal"/>
    <property type="match status" value="1"/>
</dbReference>
<name>E9RJH3_BACNA</name>
<proteinExistence type="predicted"/>
<evidence type="ECO:0000259" key="2">
    <source>
        <dbReference type="Pfam" id="PF18818"/>
    </source>
</evidence>
<sequence length="298" mass="34390">MSKVYEYVQDRIIRALEEAIENGGPAPWRKPWKGGIPKNYITKIPYQGINLLLLEGGSYLTFKQIQELQRKNPEVKLKKGSKSYKIYFWKPVERGEDEESEKDRPNFIFRYYNVFHTSDVDGIADDTADFINDPIESAERVVSAYKRECQINIKVGSDRAYYNPTLDSITVPSINQYENVTEYYSTVFHEMIHSTGHITRLKRFEDAPGQTIFGSESYSKEELVAEIGANMILSMLGIEDQNQQKNSVSYLHNWLCRIKEDRGLIISASQHAQKASDFILNFIEGKYIENDLKLTEAI</sequence>
<dbReference type="InterPro" id="IPR017113">
    <property type="entry name" value="Antirestriction_ArdC"/>
</dbReference>
<reference evidence="3" key="1">
    <citation type="journal article" date="1997" name="Proc. Natl. Acad. Sci. U.S.A.">
        <title>Experimental surgery to create subgenomes of Bacillus subtilis 168.</title>
        <authorList>
            <person name="Itaya M."/>
            <person name="Tanaka T."/>
        </authorList>
    </citation>
    <scope>NUCLEOTIDE SEQUENCE</scope>
    <source>
        <strain evidence="3">IAM 11631</strain>
        <plasmid evidence="3">pLS32</plasmid>
    </source>
</reference>
<feature type="domain" description="N-terminal" evidence="1">
    <location>
        <begin position="3"/>
        <end position="115"/>
    </location>
</feature>
<reference evidence="3" key="2">
    <citation type="submission" date="2011-02" db="EMBL/GenBank/DDBJ databases">
        <title>Genetic factors for stable replication of pLS32 in Bacillus subtilis.</title>
        <authorList>
            <person name="Itaya M."/>
        </authorList>
    </citation>
    <scope>NUCLEOTIDE SEQUENCE</scope>
    <source>
        <strain evidence="3">IAM 11631</strain>
        <plasmid evidence="3">pLS32</plasmid>
    </source>
</reference>
<dbReference type="GO" id="GO:0003697">
    <property type="term" value="F:single-stranded DNA binding"/>
    <property type="evidence" value="ECO:0007669"/>
    <property type="project" value="InterPro"/>
</dbReference>
<dbReference type="InterPro" id="IPR041459">
    <property type="entry name" value="MPTase-PolyVal"/>
</dbReference>